<protein>
    <submittedName>
        <fullName evidence="2">Uncharacterized protein</fullName>
    </submittedName>
</protein>
<dbReference type="AlphaFoldDB" id="A0A7M5UJB3"/>
<proteinExistence type="predicted"/>
<name>A0A7M5UJB3_9CNID</name>
<evidence type="ECO:0000256" key="1">
    <source>
        <dbReference type="SAM" id="Coils"/>
    </source>
</evidence>
<dbReference type="Proteomes" id="UP000594262">
    <property type="component" value="Unplaced"/>
</dbReference>
<keyword evidence="3" id="KW-1185">Reference proteome</keyword>
<dbReference type="EnsemblMetazoa" id="CLYHEMT000106.3">
    <property type="protein sequence ID" value="CLYHEMP000106.3"/>
    <property type="gene ID" value="CLYHEMG000106"/>
</dbReference>
<sequence>LRLTDHTRGKYTMVSPISRRRGNQKISRNNITIRTSQRTELNHLLSILEKDNREFERDLRMLADRSDADLSTRQKIIDQHNQTLETKLQRIRMLLLQLEETNTSFATY</sequence>
<organism evidence="2 3">
    <name type="scientific">Clytia hemisphaerica</name>
    <dbReference type="NCBI Taxonomy" id="252671"/>
    <lineage>
        <taxon>Eukaryota</taxon>
        <taxon>Metazoa</taxon>
        <taxon>Cnidaria</taxon>
        <taxon>Hydrozoa</taxon>
        <taxon>Hydroidolina</taxon>
        <taxon>Leptothecata</taxon>
        <taxon>Obeliida</taxon>
        <taxon>Clytiidae</taxon>
        <taxon>Clytia</taxon>
    </lineage>
</organism>
<accession>A0A7M5UJB3</accession>
<evidence type="ECO:0000313" key="2">
    <source>
        <dbReference type="EnsemblMetazoa" id="CLYHEMP000106.3"/>
    </source>
</evidence>
<feature type="coiled-coil region" evidence="1">
    <location>
        <begin position="38"/>
        <end position="101"/>
    </location>
</feature>
<evidence type="ECO:0000313" key="3">
    <source>
        <dbReference type="Proteomes" id="UP000594262"/>
    </source>
</evidence>
<reference evidence="2" key="1">
    <citation type="submission" date="2021-01" db="UniProtKB">
        <authorList>
            <consortium name="EnsemblMetazoa"/>
        </authorList>
    </citation>
    <scope>IDENTIFICATION</scope>
</reference>
<keyword evidence="1" id="KW-0175">Coiled coil</keyword>